<evidence type="ECO:0000313" key="2">
    <source>
        <dbReference type="EMBL" id="VFK51857.1"/>
    </source>
</evidence>
<sequence>MMGITIFRHFVYNVPRYRKNKNFGESVRVSGPHPLSALESANMFGTVFYIATLSICLQSLVHAQDSIGSSIDCTQVDIPYSEHANLTREERLALMDKAFFDSLDQFTLCQSARNSQGSSGASGGAGGAGNASGGGGSANGSGRESSASSEIAGTEEPKELPVAKDISGQKMDSGQMEQTAQAKPGETTSQIANGKLPDDILSVDNDDTLAAQIRYAAEKEKDPERKAKLWNEYRKYKGLPTRN</sequence>
<name>A0A450ZDL8_9GAMM</name>
<feature type="compositionally biased region" description="Low complexity" evidence="1">
    <location>
        <begin position="140"/>
        <end position="150"/>
    </location>
</feature>
<dbReference type="EMBL" id="CAADFX010000012">
    <property type="protein sequence ID" value="VFK51857.1"/>
    <property type="molecule type" value="Genomic_DNA"/>
</dbReference>
<protein>
    <submittedName>
        <fullName evidence="2">Uncharacterized protein</fullName>
    </submittedName>
</protein>
<feature type="compositionally biased region" description="Polar residues" evidence="1">
    <location>
        <begin position="170"/>
        <end position="192"/>
    </location>
</feature>
<evidence type="ECO:0000256" key="1">
    <source>
        <dbReference type="SAM" id="MobiDB-lite"/>
    </source>
</evidence>
<gene>
    <name evidence="2" type="ORF">BECKTUN1418D_GA0071000_101216</name>
</gene>
<organism evidence="2">
    <name type="scientific">Candidatus Kentrum sp. TUN</name>
    <dbReference type="NCBI Taxonomy" id="2126343"/>
    <lineage>
        <taxon>Bacteria</taxon>
        <taxon>Pseudomonadati</taxon>
        <taxon>Pseudomonadota</taxon>
        <taxon>Gammaproteobacteria</taxon>
        <taxon>Candidatus Kentrum</taxon>
    </lineage>
</organism>
<proteinExistence type="predicted"/>
<dbReference type="AlphaFoldDB" id="A0A450ZDL8"/>
<feature type="compositionally biased region" description="Gly residues" evidence="1">
    <location>
        <begin position="120"/>
        <end position="139"/>
    </location>
</feature>
<reference evidence="2" key="1">
    <citation type="submission" date="2019-02" db="EMBL/GenBank/DDBJ databases">
        <authorList>
            <person name="Gruber-Vodicka R. H."/>
            <person name="Seah K. B. B."/>
        </authorList>
    </citation>
    <scope>NUCLEOTIDE SEQUENCE</scope>
    <source>
        <strain evidence="2">BECK_BY1</strain>
    </source>
</reference>
<feature type="region of interest" description="Disordered" evidence="1">
    <location>
        <begin position="113"/>
        <end position="203"/>
    </location>
</feature>
<accession>A0A450ZDL8</accession>